<dbReference type="STRING" id="229203.SAMN05444338_101107"/>
<keyword evidence="3" id="KW-1185">Reference proteome</keyword>
<name>A0A1H2Q6U0_9FLAO</name>
<evidence type="ECO:0000256" key="1">
    <source>
        <dbReference type="SAM" id="SignalP"/>
    </source>
</evidence>
<dbReference type="Proteomes" id="UP000198569">
    <property type="component" value="Unassembled WGS sequence"/>
</dbReference>
<feature type="signal peptide" evidence="1">
    <location>
        <begin position="1"/>
        <end position="22"/>
    </location>
</feature>
<protein>
    <submittedName>
        <fullName evidence="2">Delta-60 repeat domain-containing protein</fullName>
    </submittedName>
</protein>
<gene>
    <name evidence="2" type="ORF">SAMN05444338_101107</name>
</gene>
<proteinExistence type="predicted"/>
<dbReference type="InterPro" id="IPR013431">
    <property type="entry name" value="Delta_60_rpt"/>
</dbReference>
<dbReference type="Pfam" id="PF17164">
    <property type="entry name" value="DUF5122"/>
    <property type="match status" value="13"/>
</dbReference>
<dbReference type="NCBIfam" id="NF033708">
    <property type="entry name" value="T9SS_Cterm_ChiA"/>
    <property type="match status" value="1"/>
</dbReference>
<dbReference type="SUPFAM" id="SSF63829">
    <property type="entry name" value="Calcium-dependent phosphotriesterase"/>
    <property type="match status" value="3"/>
</dbReference>
<evidence type="ECO:0000313" key="2">
    <source>
        <dbReference type="EMBL" id="SDW02730.1"/>
    </source>
</evidence>
<accession>A0A1H2Q6U0</accession>
<dbReference type="NCBIfam" id="TIGR02608">
    <property type="entry name" value="delta_60_rpt"/>
    <property type="match status" value="10"/>
</dbReference>
<evidence type="ECO:0000313" key="3">
    <source>
        <dbReference type="Proteomes" id="UP000198569"/>
    </source>
</evidence>
<dbReference type="EMBL" id="FNMV01000001">
    <property type="protein sequence ID" value="SDW02730.1"/>
    <property type="molecule type" value="Genomic_DNA"/>
</dbReference>
<reference evidence="3" key="1">
    <citation type="submission" date="2016-10" db="EMBL/GenBank/DDBJ databases">
        <authorList>
            <person name="Varghese N."/>
            <person name="Submissions S."/>
        </authorList>
    </citation>
    <scope>NUCLEOTIDE SEQUENCE [LARGE SCALE GENOMIC DNA]</scope>
    <source>
        <strain evidence="3">DSM 15718</strain>
    </source>
</reference>
<organism evidence="2 3">
    <name type="scientific">Flavobacterium degerlachei</name>
    <dbReference type="NCBI Taxonomy" id="229203"/>
    <lineage>
        <taxon>Bacteria</taxon>
        <taxon>Pseudomonadati</taxon>
        <taxon>Bacteroidota</taxon>
        <taxon>Flavobacteriia</taxon>
        <taxon>Flavobacteriales</taxon>
        <taxon>Flavobacteriaceae</taxon>
        <taxon>Flavobacterium</taxon>
    </lineage>
</organism>
<feature type="chain" id="PRO_5011444686" evidence="1">
    <location>
        <begin position="23"/>
        <end position="1287"/>
    </location>
</feature>
<sequence>MNTSLRGYLFLLCFLFSGSIMAQQGLLDNTFNTADDGLQGDGFDNTVRTVALQADGDLIVGGDYLYFNGVSLPYLSRLKPDGTVDASFNLGSGLNGKVYTSILQPDGKIMIAGSFTRFNGIDSGRIIRLNSNGSRDATFNSSVGVENNIVYAVAQQVDGKTILVGSFTKYNSTTVNRVLRILADGTIDPTFSIGTGPNGLVGEVKVQADGKIIVAGSFDSFSGVLCNKIVRLNTNGSIDTSFITGSGFSDNVTALALQPDGKIIIGGVFTMYKGIAANRIVRLNLDGSLDASFASGTGFSNGGVNVIKVASSGSIMVGGTFSQKYNGTDVNRLVLLDSNGVIVPSFDIGSGPSSAAVYALENAADGSWFVGGSFSIFESQNQGRLAKIDTDGLLDIAYLTPGVGFDNSVYKVVPLADNRTMAFGSFSRFNGVNSPRIARLLEDGTLDATYNSSGSGPNNIVRTAVIQNDGKMVIAGSFTSYNGVNANRIVRILNDGAIDPAFITGTAANNQIYAIALQQDGKIVVVGNFTLYNGVLANRVLRLLPTGALDTSFNVGSGADGIVEAVLIQSDGKIVIGGRFSNVNGNSRNRIARLNADGSLDTSFSVGIGFDKNVYALAVQSDNKLIIGGIFLNYRNVPAKRILRLNIDGTLDSSFTMGTGLSNGEVRSLLVQPDNRILFGGTFTGTYNGIAIKRMGRLLNNGVYDPTFSVALNSTLYTSCFTADNKLMIGGNFNSVSGVAKHRVARIKLCTNSSIWDGANWKNGLPSSDKTIVFTDNFPNFTTVNACSCQISEGKIVTVPAGNSLSLIFDYSGLGTLVLENNASLYQSDDEIVNTGAILLKRKTTAVLRSDYTYWSSPVANQTLYNTSPETSWDKFYSFNPATNSWVTEASSKTMETAKGYIIRGPQSFSTTTRAIYEASFKGIPNNGEKTLTLGPAASFNLIGNPYPSAIDIDLFLKENATLLKGTVYLWSHNTPITNNVYTSDDYAVYNLLGGVGTSSSKNQGINNTKPDGKIASAQSFFIAASTGGGIAKFNNKMRLAGQNSNFYKMNNSQKRNEATAIEKHRAWLNIYNSEGVFKQILVGYMEGATDAYDAFLDGTTFNANKYLDFYSICEEKNLVIQARGLPFNNQDEIVLGYKSTINGNYTIEIDEIDGILKEQEIYIIDKLNNTSHNLKNSPYRFVTDKGTFNDRFVMLYTDKTLGVTDFETTKEKLVFITNKNKEISITSVAAAIDKVILFDAAGRNIYQKTNVDNQELKISNLLIGQQVVLVKVVLLDGKSIVKKIIY</sequence>
<keyword evidence="1" id="KW-0732">Signal</keyword>
<dbReference type="RefSeq" id="WP_091428457.1">
    <property type="nucleotide sequence ID" value="NZ_FNMV01000001.1"/>
</dbReference>
<dbReference type="OrthoDB" id="9805017at2"/>
<dbReference type="Gene3D" id="2.80.10.50">
    <property type="match status" value="6"/>
</dbReference>